<evidence type="ECO:0000313" key="2">
    <source>
        <dbReference type="Proteomes" id="UP000326268"/>
    </source>
</evidence>
<keyword evidence="2" id="KW-1185">Reference proteome</keyword>
<evidence type="ECO:0008006" key="3">
    <source>
        <dbReference type="Google" id="ProtNLM"/>
    </source>
</evidence>
<reference evidence="1 2" key="1">
    <citation type="submission" date="2019-04" db="EMBL/GenBank/DDBJ databases">
        <title>Friends and foes A comparative genomics studyof 23 Aspergillus species from section Flavi.</title>
        <authorList>
            <consortium name="DOE Joint Genome Institute"/>
            <person name="Kjaerbolling I."/>
            <person name="Vesth T."/>
            <person name="Frisvad J.C."/>
            <person name="Nybo J.L."/>
            <person name="Theobald S."/>
            <person name="Kildgaard S."/>
            <person name="Isbrandt T."/>
            <person name="Kuo A."/>
            <person name="Sato A."/>
            <person name="Lyhne E.K."/>
            <person name="Kogle M.E."/>
            <person name="Wiebenga A."/>
            <person name="Kun R.S."/>
            <person name="Lubbers R.J."/>
            <person name="Makela M.R."/>
            <person name="Barry K."/>
            <person name="Chovatia M."/>
            <person name="Clum A."/>
            <person name="Daum C."/>
            <person name="Haridas S."/>
            <person name="He G."/>
            <person name="LaButti K."/>
            <person name="Lipzen A."/>
            <person name="Mondo S."/>
            <person name="Riley R."/>
            <person name="Salamov A."/>
            <person name="Simmons B.A."/>
            <person name="Magnuson J.K."/>
            <person name="Henrissat B."/>
            <person name="Mortensen U.H."/>
            <person name="Larsen T.O."/>
            <person name="Devries R.P."/>
            <person name="Grigoriev I.V."/>
            <person name="Machida M."/>
            <person name="Baker S.E."/>
            <person name="Andersen M.R."/>
        </authorList>
    </citation>
    <scope>NUCLEOTIDE SEQUENCE [LARGE SCALE GENOMIC DNA]</scope>
    <source>
        <strain evidence="1 2">CBS 763.97</strain>
    </source>
</reference>
<accession>A0A5N7AJJ9</accession>
<dbReference type="RefSeq" id="XP_031933155.1">
    <property type="nucleotide sequence ID" value="XM_032069718.1"/>
</dbReference>
<dbReference type="EMBL" id="ML737568">
    <property type="protein sequence ID" value="KAE8370074.1"/>
    <property type="molecule type" value="Genomic_DNA"/>
</dbReference>
<dbReference type="Gene3D" id="3.30.470.20">
    <property type="entry name" value="ATP-grasp fold, B domain"/>
    <property type="match status" value="1"/>
</dbReference>
<gene>
    <name evidence="1" type="ORF">BDV27DRAFT_140747</name>
</gene>
<proteinExistence type="predicted"/>
<organism evidence="1 2">
    <name type="scientific">Aspergillus caelatus</name>
    <dbReference type="NCBI Taxonomy" id="61420"/>
    <lineage>
        <taxon>Eukaryota</taxon>
        <taxon>Fungi</taxon>
        <taxon>Dikarya</taxon>
        <taxon>Ascomycota</taxon>
        <taxon>Pezizomycotina</taxon>
        <taxon>Eurotiomycetes</taxon>
        <taxon>Eurotiomycetidae</taxon>
        <taxon>Eurotiales</taxon>
        <taxon>Aspergillaceae</taxon>
        <taxon>Aspergillus</taxon>
        <taxon>Aspergillus subgen. Circumdati</taxon>
    </lineage>
</organism>
<dbReference type="GeneID" id="43654164"/>
<name>A0A5N7AJJ9_9EURO</name>
<evidence type="ECO:0000313" key="1">
    <source>
        <dbReference type="EMBL" id="KAE8370074.1"/>
    </source>
</evidence>
<dbReference type="OrthoDB" id="4510738at2759"/>
<dbReference type="Proteomes" id="UP000326268">
    <property type="component" value="Unassembled WGS sequence"/>
</dbReference>
<protein>
    <recommendedName>
        <fullName evidence="3">ATP-grasp domain-containing protein</fullName>
    </recommendedName>
</protein>
<dbReference type="AlphaFoldDB" id="A0A5N7AJJ9"/>
<sequence length="92" mass="10675">MKFTMKDNVLDLTERCVLAKGKSSVWLIEVNPRPPGIEVSDILKHTYGIDYWGRARQLSYTFLQGPQYWKRVIDDIDIKDFQGLGLTIQTRS</sequence>